<proteinExistence type="predicted"/>
<dbReference type="Proteomes" id="UP001054252">
    <property type="component" value="Unassembled WGS sequence"/>
</dbReference>
<comment type="caution">
    <text evidence="1">The sequence shown here is derived from an EMBL/GenBank/DDBJ whole genome shotgun (WGS) entry which is preliminary data.</text>
</comment>
<gene>
    <name evidence="1" type="ORF">SLEP1_g41345</name>
</gene>
<keyword evidence="2" id="KW-1185">Reference proteome</keyword>
<name>A0AAV5L6B6_9ROSI</name>
<evidence type="ECO:0000313" key="1">
    <source>
        <dbReference type="EMBL" id="GKV32764.1"/>
    </source>
</evidence>
<protein>
    <submittedName>
        <fullName evidence="1">Uncharacterized protein</fullName>
    </submittedName>
</protein>
<dbReference type="EMBL" id="BPVZ01000097">
    <property type="protein sequence ID" value="GKV32764.1"/>
    <property type="molecule type" value="Genomic_DNA"/>
</dbReference>
<dbReference type="AlphaFoldDB" id="A0AAV5L6B6"/>
<evidence type="ECO:0000313" key="2">
    <source>
        <dbReference type="Proteomes" id="UP001054252"/>
    </source>
</evidence>
<organism evidence="1 2">
    <name type="scientific">Rubroshorea leprosula</name>
    <dbReference type="NCBI Taxonomy" id="152421"/>
    <lineage>
        <taxon>Eukaryota</taxon>
        <taxon>Viridiplantae</taxon>
        <taxon>Streptophyta</taxon>
        <taxon>Embryophyta</taxon>
        <taxon>Tracheophyta</taxon>
        <taxon>Spermatophyta</taxon>
        <taxon>Magnoliopsida</taxon>
        <taxon>eudicotyledons</taxon>
        <taxon>Gunneridae</taxon>
        <taxon>Pentapetalae</taxon>
        <taxon>rosids</taxon>
        <taxon>malvids</taxon>
        <taxon>Malvales</taxon>
        <taxon>Dipterocarpaceae</taxon>
        <taxon>Rubroshorea</taxon>
    </lineage>
</organism>
<accession>A0AAV5L6B6</accession>
<reference evidence="1 2" key="1">
    <citation type="journal article" date="2021" name="Commun. Biol.">
        <title>The genome of Shorea leprosula (Dipterocarpaceae) highlights the ecological relevance of drought in aseasonal tropical rainforests.</title>
        <authorList>
            <person name="Ng K.K.S."/>
            <person name="Kobayashi M.J."/>
            <person name="Fawcett J.A."/>
            <person name="Hatakeyama M."/>
            <person name="Paape T."/>
            <person name="Ng C.H."/>
            <person name="Ang C.C."/>
            <person name="Tnah L.H."/>
            <person name="Lee C.T."/>
            <person name="Nishiyama T."/>
            <person name="Sese J."/>
            <person name="O'Brien M.J."/>
            <person name="Copetti D."/>
            <person name="Mohd Noor M.I."/>
            <person name="Ong R.C."/>
            <person name="Putra M."/>
            <person name="Sireger I.Z."/>
            <person name="Indrioko S."/>
            <person name="Kosugi Y."/>
            <person name="Izuno A."/>
            <person name="Isagi Y."/>
            <person name="Lee S.L."/>
            <person name="Shimizu K.K."/>
        </authorList>
    </citation>
    <scope>NUCLEOTIDE SEQUENCE [LARGE SCALE GENOMIC DNA]</scope>
    <source>
        <strain evidence="1">214</strain>
    </source>
</reference>
<sequence length="120" mass="13534">MHPIFLFRPLPGGTKDEAPQGGAVTMPASLLLQEPIGNPSGDGSLWRAQIHILSKKQWNVEVSKDWGVPMLRQGIEENLGLFVLPPKQKHGLTLGRRYLLKRRRMKEKKRDSIEDQCVGI</sequence>